<dbReference type="AlphaFoldDB" id="A0A1Y2EUN5"/>
<organism evidence="1 2">
    <name type="scientific">Neocallimastix californiae</name>
    <dbReference type="NCBI Taxonomy" id="1754190"/>
    <lineage>
        <taxon>Eukaryota</taxon>
        <taxon>Fungi</taxon>
        <taxon>Fungi incertae sedis</taxon>
        <taxon>Chytridiomycota</taxon>
        <taxon>Chytridiomycota incertae sedis</taxon>
        <taxon>Neocallimastigomycetes</taxon>
        <taxon>Neocallimastigales</taxon>
        <taxon>Neocallimastigaceae</taxon>
        <taxon>Neocallimastix</taxon>
    </lineage>
</organism>
<comment type="caution">
    <text evidence="1">The sequence shown here is derived from an EMBL/GenBank/DDBJ whole genome shotgun (WGS) entry which is preliminary data.</text>
</comment>
<protein>
    <submittedName>
        <fullName evidence="1">Uncharacterized protein</fullName>
    </submittedName>
</protein>
<keyword evidence="2" id="KW-1185">Reference proteome</keyword>
<proteinExistence type="predicted"/>
<dbReference type="EMBL" id="MCOG01000027">
    <property type="protein sequence ID" value="ORY74876.1"/>
    <property type="molecule type" value="Genomic_DNA"/>
</dbReference>
<sequence>MDIQEEYILEACLLTTTGVPYSVIAQLKRELEDLEGHSAYPSFYEIRNSLLTEMNEEIDPEELYEKIRNYRIRDKESIKVFKRRLMRLYQELSKEFHHCVDAYLYSDAIRNRFEPWKEVAKKRNTCSLKEAMRR</sequence>
<accession>A0A1Y2EUN5</accession>
<gene>
    <name evidence="1" type="ORF">LY90DRAFT_502301</name>
</gene>
<evidence type="ECO:0000313" key="1">
    <source>
        <dbReference type="EMBL" id="ORY74876.1"/>
    </source>
</evidence>
<dbReference type="Proteomes" id="UP000193920">
    <property type="component" value="Unassembled WGS sequence"/>
</dbReference>
<name>A0A1Y2EUN5_9FUNG</name>
<reference evidence="1 2" key="1">
    <citation type="submission" date="2016-08" db="EMBL/GenBank/DDBJ databases">
        <title>A Parts List for Fungal Cellulosomes Revealed by Comparative Genomics.</title>
        <authorList>
            <consortium name="DOE Joint Genome Institute"/>
            <person name="Haitjema C.H."/>
            <person name="Gilmore S.P."/>
            <person name="Henske J.K."/>
            <person name="Solomon K.V."/>
            <person name="De Groot R."/>
            <person name="Kuo A."/>
            <person name="Mondo S.J."/>
            <person name="Salamov A.A."/>
            <person name="Labutti K."/>
            <person name="Zhao Z."/>
            <person name="Chiniquy J."/>
            <person name="Barry K."/>
            <person name="Brewer H.M."/>
            <person name="Purvine S.O."/>
            <person name="Wright A.T."/>
            <person name="Boxma B."/>
            <person name="Van Alen T."/>
            <person name="Hackstein J.H."/>
            <person name="Baker S.E."/>
            <person name="Grigoriev I.V."/>
            <person name="O'Malley M.A."/>
        </authorList>
    </citation>
    <scope>NUCLEOTIDE SEQUENCE [LARGE SCALE GENOMIC DNA]</scope>
    <source>
        <strain evidence="1 2">G1</strain>
    </source>
</reference>
<evidence type="ECO:0000313" key="2">
    <source>
        <dbReference type="Proteomes" id="UP000193920"/>
    </source>
</evidence>